<sequence>MAVSNDHESFRAARRRAQAILRVRGAALAVAVLPLAAFGILLAGGLTGHLGAAGSVDTAAWDAARWAVGGAAAAVTVALLAFVVLLRRATPPRTPAVPVPEEQAPGLYRLVREAAARMDVPAPGAVWLTPDCDSWLEDEAADAPSVLRRSISPGSPGSLGSPGSPQPSSAPTLVIGSPFLWWMRTDELRALLAPVLAGAACSLDPEIAAARRFVRRLDAVLDSRVARIPAGILLRRCRPHAGEMERAVAAWASERARTLDYGLRIAAQEQVGLAYAGWDRLLTRVALPAWRQGLLPVRLNAGVVSALTELSRRDRLAEGFEARLDRAPACDLLEEPGRMDQEVSLLAARLFFPARAQGADWTPVDWAAYPEQVSARLWRAQAAALEGELALPRPPQRALDEVLRLLRAASATPAADQLTALICCAALEAGTAVPGLDWLDGPVLLVEGDGRRAELAAPVALAVEHGDQEPLRLLLHQLGIAPQRPARLA</sequence>
<feature type="transmembrane region" description="Helical" evidence="2">
    <location>
        <begin position="21"/>
        <end position="46"/>
    </location>
</feature>
<organism evidence="3 4">
    <name type="scientific">Streptacidiphilus monticola</name>
    <dbReference type="NCBI Taxonomy" id="2161674"/>
    <lineage>
        <taxon>Bacteria</taxon>
        <taxon>Bacillati</taxon>
        <taxon>Actinomycetota</taxon>
        <taxon>Actinomycetes</taxon>
        <taxon>Kitasatosporales</taxon>
        <taxon>Streptomycetaceae</taxon>
        <taxon>Streptacidiphilus</taxon>
    </lineage>
</organism>
<dbReference type="EMBL" id="JBHSQJ010000084">
    <property type="protein sequence ID" value="MFC5909623.1"/>
    <property type="molecule type" value="Genomic_DNA"/>
</dbReference>
<feature type="region of interest" description="Disordered" evidence="1">
    <location>
        <begin position="147"/>
        <end position="170"/>
    </location>
</feature>
<proteinExistence type="predicted"/>
<keyword evidence="2" id="KW-1133">Transmembrane helix</keyword>
<accession>A0ABW1G6J3</accession>
<dbReference type="Proteomes" id="UP001596174">
    <property type="component" value="Unassembled WGS sequence"/>
</dbReference>
<feature type="transmembrane region" description="Helical" evidence="2">
    <location>
        <begin position="66"/>
        <end position="86"/>
    </location>
</feature>
<dbReference type="RefSeq" id="WP_380585583.1">
    <property type="nucleotide sequence ID" value="NZ_JBHSQJ010000084.1"/>
</dbReference>
<protein>
    <submittedName>
        <fullName evidence="3">Uncharacterized protein</fullName>
    </submittedName>
</protein>
<reference evidence="4" key="1">
    <citation type="journal article" date="2019" name="Int. J. Syst. Evol. Microbiol.">
        <title>The Global Catalogue of Microorganisms (GCM) 10K type strain sequencing project: providing services to taxonomists for standard genome sequencing and annotation.</title>
        <authorList>
            <consortium name="The Broad Institute Genomics Platform"/>
            <consortium name="The Broad Institute Genome Sequencing Center for Infectious Disease"/>
            <person name="Wu L."/>
            <person name="Ma J."/>
        </authorList>
    </citation>
    <scope>NUCLEOTIDE SEQUENCE [LARGE SCALE GENOMIC DNA]</scope>
    <source>
        <strain evidence="4">JCM 4816</strain>
    </source>
</reference>
<keyword evidence="2" id="KW-0812">Transmembrane</keyword>
<keyword evidence="2" id="KW-0472">Membrane</keyword>
<evidence type="ECO:0000313" key="3">
    <source>
        <dbReference type="EMBL" id="MFC5909623.1"/>
    </source>
</evidence>
<evidence type="ECO:0000313" key="4">
    <source>
        <dbReference type="Proteomes" id="UP001596174"/>
    </source>
</evidence>
<gene>
    <name evidence="3" type="ORF">ACFP3V_20705</name>
</gene>
<feature type="compositionally biased region" description="Low complexity" evidence="1">
    <location>
        <begin position="150"/>
        <end position="170"/>
    </location>
</feature>
<comment type="caution">
    <text evidence="3">The sequence shown here is derived from an EMBL/GenBank/DDBJ whole genome shotgun (WGS) entry which is preliminary data.</text>
</comment>
<evidence type="ECO:0000256" key="1">
    <source>
        <dbReference type="SAM" id="MobiDB-lite"/>
    </source>
</evidence>
<evidence type="ECO:0000256" key="2">
    <source>
        <dbReference type="SAM" id="Phobius"/>
    </source>
</evidence>
<name>A0ABW1G6J3_9ACTN</name>
<keyword evidence="4" id="KW-1185">Reference proteome</keyword>